<evidence type="ECO:0000313" key="2">
    <source>
        <dbReference type="EMBL" id="MPC63344.1"/>
    </source>
</evidence>
<dbReference type="Proteomes" id="UP000324222">
    <property type="component" value="Unassembled WGS sequence"/>
</dbReference>
<reference evidence="2 3" key="1">
    <citation type="submission" date="2019-05" db="EMBL/GenBank/DDBJ databases">
        <title>Another draft genome of Portunus trituberculatus and its Hox gene families provides insights of decapod evolution.</title>
        <authorList>
            <person name="Jeong J.-H."/>
            <person name="Song I."/>
            <person name="Kim S."/>
            <person name="Choi T."/>
            <person name="Kim D."/>
            <person name="Ryu S."/>
            <person name="Kim W."/>
        </authorList>
    </citation>
    <scope>NUCLEOTIDE SEQUENCE [LARGE SCALE GENOMIC DNA]</scope>
    <source>
        <tissue evidence="2">Muscle</tissue>
    </source>
</reference>
<evidence type="ECO:0000313" key="3">
    <source>
        <dbReference type="Proteomes" id="UP000324222"/>
    </source>
</evidence>
<feature type="compositionally biased region" description="Basic and acidic residues" evidence="1">
    <location>
        <begin position="73"/>
        <end position="84"/>
    </location>
</feature>
<dbReference type="EMBL" id="VSRR010020688">
    <property type="protein sequence ID" value="MPC63344.1"/>
    <property type="molecule type" value="Genomic_DNA"/>
</dbReference>
<accession>A0A5B7H3C6</accession>
<protein>
    <submittedName>
        <fullName evidence="2">Uncharacterized protein</fullName>
    </submittedName>
</protein>
<sequence>MGAVGLVLPSLFQKECDARYGTLDMDVEASLNIHIHSRDPANSPTTYLPGQAEIHHLSPAGNSPSQLLGPETLSRENSEKERGGAGKASLTPPSFTFSYATAENQGKPYPYTNLKQKSSYSFQYGL</sequence>
<organism evidence="2 3">
    <name type="scientific">Portunus trituberculatus</name>
    <name type="common">Swimming crab</name>
    <name type="synonym">Neptunus trituberculatus</name>
    <dbReference type="NCBI Taxonomy" id="210409"/>
    <lineage>
        <taxon>Eukaryota</taxon>
        <taxon>Metazoa</taxon>
        <taxon>Ecdysozoa</taxon>
        <taxon>Arthropoda</taxon>
        <taxon>Crustacea</taxon>
        <taxon>Multicrustacea</taxon>
        <taxon>Malacostraca</taxon>
        <taxon>Eumalacostraca</taxon>
        <taxon>Eucarida</taxon>
        <taxon>Decapoda</taxon>
        <taxon>Pleocyemata</taxon>
        <taxon>Brachyura</taxon>
        <taxon>Eubrachyura</taxon>
        <taxon>Portunoidea</taxon>
        <taxon>Portunidae</taxon>
        <taxon>Portuninae</taxon>
        <taxon>Portunus</taxon>
    </lineage>
</organism>
<name>A0A5B7H3C6_PORTR</name>
<gene>
    <name evidence="2" type="ORF">E2C01_057441</name>
</gene>
<feature type="region of interest" description="Disordered" evidence="1">
    <location>
        <begin position="54"/>
        <end position="93"/>
    </location>
</feature>
<keyword evidence="3" id="KW-1185">Reference proteome</keyword>
<dbReference type="AlphaFoldDB" id="A0A5B7H3C6"/>
<comment type="caution">
    <text evidence="2">The sequence shown here is derived from an EMBL/GenBank/DDBJ whole genome shotgun (WGS) entry which is preliminary data.</text>
</comment>
<evidence type="ECO:0000256" key="1">
    <source>
        <dbReference type="SAM" id="MobiDB-lite"/>
    </source>
</evidence>
<proteinExistence type="predicted"/>